<evidence type="ECO:0000256" key="3">
    <source>
        <dbReference type="ARBA" id="ARBA00023159"/>
    </source>
</evidence>
<gene>
    <name evidence="7" type="ORF">P6P90_11160</name>
</gene>
<dbReference type="Pfam" id="PF00027">
    <property type="entry name" value="cNMP_binding"/>
    <property type="match status" value="1"/>
</dbReference>
<dbReference type="InterPro" id="IPR018490">
    <property type="entry name" value="cNMP-bd_dom_sf"/>
</dbReference>
<dbReference type="PANTHER" id="PTHR24567:SF26">
    <property type="entry name" value="REGULATORY PROTEIN YEIL"/>
    <property type="match status" value="1"/>
</dbReference>
<protein>
    <submittedName>
        <fullName evidence="7">Crp/Fnr family transcriptional regulator</fullName>
    </submittedName>
</protein>
<evidence type="ECO:0000256" key="1">
    <source>
        <dbReference type="ARBA" id="ARBA00023015"/>
    </source>
</evidence>
<dbReference type="EMBL" id="JARULN010000009">
    <property type="protein sequence ID" value="MDG5754527.1"/>
    <property type="molecule type" value="Genomic_DNA"/>
</dbReference>
<dbReference type="Gene3D" id="2.60.120.10">
    <property type="entry name" value="Jelly Rolls"/>
    <property type="match status" value="1"/>
</dbReference>
<reference evidence="7 8" key="1">
    <citation type="submission" date="2023-04" db="EMBL/GenBank/DDBJ databases">
        <title>Ectobacillus antri isolated from activated sludge.</title>
        <authorList>
            <person name="Yan P."/>
            <person name="Liu X."/>
        </authorList>
    </citation>
    <scope>NUCLEOTIDE SEQUENCE [LARGE SCALE GENOMIC DNA]</scope>
    <source>
        <strain evidence="7 8">C18H</strain>
    </source>
</reference>
<dbReference type="SUPFAM" id="SSF46785">
    <property type="entry name" value="Winged helix' DNA-binding domain"/>
    <property type="match status" value="1"/>
</dbReference>
<dbReference type="SMART" id="SM00100">
    <property type="entry name" value="cNMP"/>
    <property type="match status" value="1"/>
</dbReference>
<keyword evidence="4" id="KW-0804">Transcription</keyword>
<dbReference type="PRINTS" id="PR00034">
    <property type="entry name" value="HTHCRP"/>
</dbReference>
<evidence type="ECO:0000313" key="8">
    <source>
        <dbReference type="Proteomes" id="UP001218246"/>
    </source>
</evidence>
<dbReference type="Gene3D" id="1.10.10.10">
    <property type="entry name" value="Winged helix-like DNA-binding domain superfamily/Winged helix DNA-binding domain"/>
    <property type="match status" value="1"/>
</dbReference>
<dbReference type="InterPro" id="IPR012318">
    <property type="entry name" value="HTH_CRP"/>
</dbReference>
<feature type="domain" description="Cyclic nucleotide-binding" evidence="5">
    <location>
        <begin position="12"/>
        <end position="132"/>
    </location>
</feature>
<keyword evidence="2" id="KW-0238">DNA-binding</keyword>
<comment type="caution">
    <text evidence="7">The sequence shown here is derived from an EMBL/GenBank/DDBJ whole genome shotgun (WGS) entry which is preliminary data.</text>
</comment>
<dbReference type="InterPro" id="IPR050397">
    <property type="entry name" value="Env_Response_Regulators"/>
</dbReference>
<keyword evidence="1" id="KW-0805">Transcription regulation</keyword>
<dbReference type="InterPro" id="IPR036388">
    <property type="entry name" value="WH-like_DNA-bd_sf"/>
</dbReference>
<evidence type="ECO:0000259" key="5">
    <source>
        <dbReference type="PROSITE" id="PS50042"/>
    </source>
</evidence>
<dbReference type="RefSeq" id="WP_278018272.1">
    <property type="nucleotide sequence ID" value="NZ_JARRRY010000008.1"/>
</dbReference>
<dbReference type="CDD" id="cd00038">
    <property type="entry name" value="CAP_ED"/>
    <property type="match status" value="1"/>
</dbReference>
<organism evidence="7 8">
    <name type="scientific">Ectobacillus antri</name>
    <dbReference type="NCBI Taxonomy" id="2486280"/>
    <lineage>
        <taxon>Bacteria</taxon>
        <taxon>Bacillati</taxon>
        <taxon>Bacillota</taxon>
        <taxon>Bacilli</taxon>
        <taxon>Bacillales</taxon>
        <taxon>Bacillaceae</taxon>
        <taxon>Ectobacillus</taxon>
    </lineage>
</organism>
<keyword evidence="3" id="KW-0010">Activator</keyword>
<dbReference type="SUPFAM" id="SSF51206">
    <property type="entry name" value="cAMP-binding domain-like"/>
    <property type="match status" value="1"/>
</dbReference>
<evidence type="ECO:0000313" key="7">
    <source>
        <dbReference type="EMBL" id="MDG5754527.1"/>
    </source>
</evidence>
<accession>A0ABT6H7E1</accession>
<dbReference type="InterPro" id="IPR036390">
    <property type="entry name" value="WH_DNA-bd_sf"/>
</dbReference>
<dbReference type="InterPro" id="IPR014710">
    <property type="entry name" value="RmlC-like_jellyroll"/>
</dbReference>
<dbReference type="InterPro" id="IPR000595">
    <property type="entry name" value="cNMP-bd_dom"/>
</dbReference>
<dbReference type="PANTHER" id="PTHR24567">
    <property type="entry name" value="CRP FAMILY TRANSCRIPTIONAL REGULATORY PROTEIN"/>
    <property type="match status" value="1"/>
</dbReference>
<dbReference type="Pfam" id="PF13545">
    <property type="entry name" value="HTH_Crp_2"/>
    <property type="match status" value="1"/>
</dbReference>
<dbReference type="PROSITE" id="PS51063">
    <property type="entry name" value="HTH_CRP_2"/>
    <property type="match status" value="1"/>
</dbReference>
<name>A0ABT6H7E1_9BACI</name>
<evidence type="ECO:0000259" key="6">
    <source>
        <dbReference type="PROSITE" id="PS51063"/>
    </source>
</evidence>
<feature type="domain" description="HTH crp-type" evidence="6">
    <location>
        <begin position="146"/>
        <end position="216"/>
    </location>
</feature>
<dbReference type="PROSITE" id="PS50042">
    <property type="entry name" value="CNMP_BINDING_3"/>
    <property type="match status" value="1"/>
</dbReference>
<evidence type="ECO:0000256" key="4">
    <source>
        <dbReference type="ARBA" id="ARBA00023163"/>
    </source>
</evidence>
<sequence length="228" mass="26174">MDKIHLLSKISIFHELPVEALQALDSLTLTKHVQKGDVFLSPDDNINTLYLLKKGQVRLYQLNAVGKQFTVDILGSGNVLSEASALSEQKNFLYAEAMTDTMLCVLSKHDFKKFMSNHPEVAFQFITLLTKRLNDVYIMSQKIALEDVKYRILYLLLRFAESPSDKEWAKIRYRLRHQDIATMIGATRETVSNTMSQLKKEHLIKSGMSLYIHTYKVHHLLETRGISS</sequence>
<keyword evidence="8" id="KW-1185">Reference proteome</keyword>
<proteinExistence type="predicted"/>
<evidence type="ECO:0000256" key="2">
    <source>
        <dbReference type="ARBA" id="ARBA00023125"/>
    </source>
</evidence>
<dbReference type="SMART" id="SM00419">
    <property type="entry name" value="HTH_CRP"/>
    <property type="match status" value="1"/>
</dbReference>
<dbReference type="Proteomes" id="UP001218246">
    <property type="component" value="Unassembled WGS sequence"/>
</dbReference>